<comment type="caution">
    <text evidence="1">The sequence shown here is derived from an EMBL/GenBank/DDBJ whole genome shotgun (WGS) entry which is preliminary data.</text>
</comment>
<dbReference type="EMBL" id="JACEEZ010019445">
    <property type="protein sequence ID" value="KAG0715704.1"/>
    <property type="molecule type" value="Genomic_DNA"/>
</dbReference>
<sequence length="105" mass="12346">MSDWLLHLKATEMMLPYMFAAHKYNYSRYGLYYVRSMTRIQPDILAKFYKGQQSLRHTAGLWNGEWSDMFIETTWMRKGHGPGGIIGNTENPKRWPHGSTAWMLS</sequence>
<name>A0A8J4Y2U8_CHIOP</name>
<organism evidence="1 2">
    <name type="scientific">Chionoecetes opilio</name>
    <name type="common">Atlantic snow crab</name>
    <name type="synonym">Cancer opilio</name>
    <dbReference type="NCBI Taxonomy" id="41210"/>
    <lineage>
        <taxon>Eukaryota</taxon>
        <taxon>Metazoa</taxon>
        <taxon>Ecdysozoa</taxon>
        <taxon>Arthropoda</taxon>
        <taxon>Crustacea</taxon>
        <taxon>Multicrustacea</taxon>
        <taxon>Malacostraca</taxon>
        <taxon>Eumalacostraca</taxon>
        <taxon>Eucarida</taxon>
        <taxon>Decapoda</taxon>
        <taxon>Pleocyemata</taxon>
        <taxon>Brachyura</taxon>
        <taxon>Eubrachyura</taxon>
        <taxon>Majoidea</taxon>
        <taxon>Majidae</taxon>
        <taxon>Chionoecetes</taxon>
    </lineage>
</organism>
<evidence type="ECO:0000313" key="1">
    <source>
        <dbReference type="EMBL" id="KAG0715704.1"/>
    </source>
</evidence>
<proteinExistence type="predicted"/>
<protein>
    <submittedName>
        <fullName evidence="1">Uncharacterized protein</fullName>
    </submittedName>
</protein>
<keyword evidence="2" id="KW-1185">Reference proteome</keyword>
<dbReference type="AlphaFoldDB" id="A0A8J4Y2U8"/>
<dbReference type="Proteomes" id="UP000770661">
    <property type="component" value="Unassembled WGS sequence"/>
</dbReference>
<evidence type="ECO:0000313" key="2">
    <source>
        <dbReference type="Proteomes" id="UP000770661"/>
    </source>
</evidence>
<accession>A0A8J4Y2U8</accession>
<reference evidence="1" key="1">
    <citation type="submission" date="2020-07" db="EMBL/GenBank/DDBJ databases">
        <title>The High-quality genome of the commercially important snow crab, Chionoecetes opilio.</title>
        <authorList>
            <person name="Jeong J.-H."/>
            <person name="Ryu S."/>
        </authorList>
    </citation>
    <scope>NUCLEOTIDE SEQUENCE</scope>
    <source>
        <strain evidence="1">MADBK_172401_WGS</strain>
        <tissue evidence="1">Digestive gland</tissue>
    </source>
</reference>
<gene>
    <name evidence="1" type="ORF">GWK47_011350</name>
</gene>